<gene>
    <name evidence="4" type="ORF">SAMN05518846_11394</name>
</gene>
<dbReference type="PROSITE" id="PS00141">
    <property type="entry name" value="ASP_PROTEASE"/>
    <property type="match status" value="1"/>
</dbReference>
<dbReference type="SMART" id="SM00420">
    <property type="entry name" value="HTH_DEOR"/>
    <property type="match status" value="1"/>
</dbReference>
<dbReference type="PANTHER" id="PTHR30363:SF44">
    <property type="entry name" value="AGA OPERON TRANSCRIPTIONAL REPRESSOR-RELATED"/>
    <property type="match status" value="1"/>
</dbReference>
<dbReference type="SMART" id="SM01134">
    <property type="entry name" value="DeoRC"/>
    <property type="match status" value="1"/>
</dbReference>
<dbReference type="GO" id="GO:0004190">
    <property type="term" value="F:aspartic-type endopeptidase activity"/>
    <property type="evidence" value="ECO:0007669"/>
    <property type="project" value="InterPro"/>
</dbReference>
<dbReference type="PROSITE" id="PS51000">
    <property type="entry name" value="HTH_DEOR_2"/>
    <property type="match status" value="1"/>
</dbReference>
<dbReference type="Gene3D" id="3.40.50.1360">
    <property type="match status" value="1"/>
</dbReference>
<dbReference type="InterPro" id="IPR037171">
    <property type="entry name" value="NagB/RpiA_transferase-like"/>
</dbReference>
<dbReference type="STRING" id="1884381.SAMN05518846_11394"/>
<dbReference type="InterPro" id="IPR014036">
    <property type="entry name" value="DeoR-like_C"/>
</dbReference>
<dbReference type="InterPro" id="IPR050313">
    <property type="entry name" value="Carb_Metab_HTH_regulators"/>
</dbReference>
<dbReference type="InterPro" id="IPR001969">
    <property type="entry name" value="Aspartic_peptidase_AS"/>
</dbReference>
<protein>
    <submittedName>
        <fullName evidence="4">Transcriptional regulator, DeoR family</fullName>
    </submittedName>
</protein>
<evidence type="ECO:0000256" key="2">
    <source>
        <dbReference type="ARBA" id="ARBA00023163"/>
    </source>
</evidence>
<dbReference type="RefSeq" id="WP_092272782.1">
    <property type="nucleotide sequence ID" value="NZ_BJOE01000022.1"/>
</dbReference>
<dbReference type="AlphaFoldDB" id="A0A1I3ZJ25"/>
<dbReference type="SUPFAM" id="SSF46785">
    <property type="entry name" value="Winged helix' DNA-binding domain"/>
    <property type="match status" value="1"/>
</dbReference>
<dbReference type="Pfam" id="PF00455">
    <property type="entry name" value="DeoRC"/>
    <property type="match status" value="1"/>
</dbReference>
<dbReference type="PANTHER" id="PTHR30363">
    <property type="entry name" value="HTH-TYPE TRANSCRIPTIONAL REGULATOR SRLR-RELATED"/>
    <property type="match status" value="1"/>
</dbReference>
<dbReference type="Proteomes" id="UP000198915">
    <property type="component" value="Unassembled WGS sequence"/>
</dbReference>
<dbReference type="InterPro" id="IPR001034">
    <property type="entry name" value="DeoR_HTH"/>
</dbReference>
<organism evidence="4 5">
    <name type="scientific">Brevibacillus centrosporus</name>
    <dbReference type="NCBI Taxonomy" id="54910"/>
    <lineage>
        <taxon>Bacteria</taxon>
        <taxon>Bacillati</taxon>
        <taxon>Bacillota</taxon>
        <taxon>Bacilli</taxon>
        <taxon>Bacillales</taxon>
        <taxon>Paenibacillaceae</taxon>
        <taxon>Brevibacillus</taxon>
    </lineage>
</organism>
<dbReference type="Pfam" id="PF08220">
    <property type="entry name" value="HTH_DeoR"/>
    <property type="match status" value="1"/>
</dbReference>
<dbReference type="GO" id="GO:0003700">
    <property type="term" value="F:DNA-binding transcription factor activity"/>
    <property type="evidence" value="ECO:0007669"/>
    <property type="project" value="InterPro"/>
</dbReference>
<dbReference type="InterPro" id="IPR036390">
    <property type="entry name" value="WH_DNA-bd_sf"/>
</dbReference>
<proteinExistence type="predicted"/>
<name>A0A1I3ZJ25_9BACL</name>
<dbReference type="PRINTS" id="PR00037">
    <property type="entry name" value="HTHLACR"/>
</dbReference>
<dbReference type="GO" id="GO:0006508">
    <property type="term" value="P:proteolysis"/>
    <property type="evidence" value="ECO:0007669"/>
    <property type="project" value="InterPro"/>
</dbReference>
<sequence>MLAAERKLRIVEYVRQHRTASVSVLAKEFGVHEATIRRDLAEVEQEGLLKRTHGGVIVERLTPNEPSFNERTNVALDQKMRIGKMAASLVEDGDHIIIDSGTTTLHIAKNLVNRSNLTVITNDINVAAELRDAPGVKVTVTGGELYPSSFMLNGMFTDHVLRSLHVSKAFIGTPAIHPKHGLMHPEAQLVLAKQGMIAAAQEVIVVADDTKIGKLSLYKVAPNSSIHTLITGKEVAEYDIKPFHDTGINVITV</sequence>
<evidence type="ECO:0000313" key="5">
    <source>
        <dbReference type="Proteomes" id="UP000198915"/>
    </source>
</evidence>
<keyword evidence="2" id="KW-0804">Transcription</keyword>
<dbReference type="InterPro" id="IPR036388">
    <property type="entry name" value="WH-like_DNA-bd_sf"/>
</dbReference>
<evidence type="ECO:0000259" key="3">
    <source>
        <dbReference type="PROSITE" id="PS51000"/>
    </source>
</evidence>
<keyword evidence="1" id="KW-0805">Transcription regulation</keyword>
<dbReference type="SUPFAM" id="SSF100950">
    <property type="entry name" value="NagB/RpiA/CoA transferase-like"/>
    <property type="match status" value="1"/>
</dbReference>
<dbReference type="Gene3D" id="1.10.10.10">
    <property type="entry name" value="Winged helix-like DNA-binding domain superfamily/Winged helix DNA-binding domain"/>
    <property type="match status" value="1"/>
</dbReference>
<dbReference type="EMBL" id="FORT01000013">
    <property type="protein sequence ID" value="SFK43606.1"/>
    <property type="molecule type" value="Genomic_DNA"/>
</dbReference>
<reference evidence="5" key="1">
    <citation type="submission" date="2016-10" db="EMBL/GenBank/DDBJ databases">
        <authorList>
            <person name="Varghese N."/>
            <person name="Submissions S."/>
        </authorList>
    </citation>
    <scope>NUCLEOTIDE SEQUENCE [LARGE SCALE GENOMIC DNA]</scope>
    <source>
        <strain evidence="5">OK042</strain>
    </source>
</reference>
<accession>A0A1I3ZJ25</accession>
<evidence type="ECO:0000313" key="4">
    <source>
        <dbReference type="EMBL" id="SFK43606.1"/>
    </source>
</evidence>
<feature type="domain" description="HTH deoR-type" evidence="3">
    <location>
        <begin position="3"/>
        <end position="58"/>
    </location>
</feature>
<keyword evidence="5" id="KW-1185">Reference proteome</keyword>
<evidence type="ECO:0000256" key="1">
    <source>
        <dbReference type="ARBA" id="ARBA00023015"/>
    </source>
</evidence>